<feature type="compositionally biased region" description="Polar residues" evidence="1">
    <location>
        <begin position="7"/>
        <end position="21"/>
    </location>
</feature>
<reference evidence="2 3" key="1">
    <citation type="submission" date="2023-01" db="EMBL/GenBank/DDBJ databases">
        <authorList>
            <person name="Whitehead M."/>
        </authorList>
    </citation>
    <scope>NUCLEOTIDE SEQUENCE [LARGE SCALE GENOMIC DNA]</scope>
</reference>
<feature type="non-terminal residue" evidence="2">
    <location>
        <position position="1"/>
    </location>
</feature>
<comment type="caution">
    <text evidence="2">The sequence shown here is derived from an EMBL/GenBank/DDBJ whole genome shotgun (WGS) entry which is preliminary data.</text>
</comment>
<sequence length="67" mass="7384">PGVVWKTASTDGQADGRTSMTDCREARSGISKVEGEYRSFSVTVTGVDTRCPFAFRFRREDGSARFS</sequence>
<proteinExistence type="predicted"/>
<dbReference type="EMBL" id="CARXXK010000962">
    <property type="protein sequence ID" value="CAI6371410.1"/>
    <property type="molecule type" value="Genomic_DNA"/>
</dbReference>
<feature type="region of interest" description="Disordered" evidence="1">
    <location>
        <begin position="1"/>
        <end position="23"/>
    </location>
</feature>
<protein>
    <submittedName>
        <fullName evidence="2">Uncharacterized protein</fullName>
    </submittedName>
</protein>
<evidence type="ECO:0000256" key="1">
    <source>
        <dbReference type="SAM" id="MobiDB-lite"/>
    </source>
</evidence>
<accession>A0AAV0XSC8</accession>
<keyword evidence="3" id="KW-1185">Reference proteome</keyword>
<gene>
    <name evidence="2" type="ORF">MEUPH1_LOCUS25412</name>
</gene>
<evidence type="ECO:0000313" key="3">
    <source>
        <dbReference type="Proteomes" id="UP001160148"/>
    </source>
</evidence>
<name>A0AAV0XSC8_9HEMI</name>
<dbReference type="Proteomes" id="UP001160148">
    <property type="component" value="Unassembled WGS sequence"/>
</dbReference>
<evidence type="ECO:0000313" key="2">
    <source>
        <dbReference type="EMBL" id="CAI6371410.1"/>
    </source>
</evidence>
<dbReference type="AlphaFoldDB" id="A0AAV0XSC8"/>
<organism evidence="2 3">
    <name type="scientific">Macrosiphum euphorbiae</name>
    <name type="common">potato aphid</name>
    <dbReference type="NCBI Taxonomy" id="13131"/>
    <lineage>
        <taxon>Eukaryota</taxon>
        <taxon>Metazoa</taxon>
        <taxon>Ecdysozoa</taxon>
        <taxon>Arthropoda</taxon>
        <taxon>Hexapoda</taxon>
        <taxon>Insecta</taxon>
        <taxon>Pterygota</taxon>
        <taxon>Neoptera</taxon>
        <taxon>Paraneoptera</taxon>
        <taxon>Hemiptera</taxon>
        <taxon>Sternorrhyncha</taxon>
        <taxon>Aphidomorpha</taxon>
        <taxon>Aphidoidea</taxon>
        <taxon>Aphididae</taxon>
        <taxon>Macrosiphini</taxon>
        <taxon>Macrosiphum</taxon>
    </lineage>
</organism>